<name>A0A0B6Z7V1_9EUPU</name>
<protein>
    <submittedName>
        <fullName evidence="1">Uncharacterized protein</fullName>
    </submittedName>
</protein>
<gene>
    <name evidence="1" type="primary">ORF50320</name>
</gene>
<proteinExistence type="predicted"/>
<dbReference type="EMBL" id="HACG01017131">
    <property type="protein sequence ID" value="CEK63996.1"/>
    <property type="molecule type" value="Transcribed_RNA"/>
</dbReference>
<evidence type="ECO:0000313" key="1">
    <source>
        <dbReference type="EMBL" id="CEK63996.1"/>
    </source>
</evidence>
<dbReference type="AlphaFoldDB" id="A0A0B6Z7V1"/>
<reference evidence="1" key="1">
    <citation type="submission" date="2014-12" db="EMBL/GenBank/DDBJ databases">
        <title>Insight into the proteome of Arion vulgaris.</title>
        <authorList>
            <person name="Aradska J."/>
            <person name="Bulat T."/>
            <person name="Smidak R."/>
            <person name="Sarate P."/>
            <person name="Gangsoo J."/>
            <person name="Sialana F."/>
            <person name="Bilban M."/>
            <person name="Lubec G."/>
        </authorList>
    </citation>
    <scope>NUCLEOTIDE SEQUENCE</scope>
    <source>
        <tissue evidence="1">Skin</tissue>
    </source>
</reference>
<feature type="non-terminal residue" evidence="1">
    <location>
        <position position="63"/>
    </location>
</feature>
<sequence length="63" mass="7117">MFLKVIHFCKHVRTMRAYGVSLLPEVLPAKLRNLQEVLPADLPNLPEEIPPDMSNLPEVLPAD</sequence>
<accession>A0A0B6Z7V1</accession>
<organism evidence="1">
    <name type="scientific">Arion vulgaris</name>
    <dbReference type="NCBI Taxonomy" id="1028688"/>
    <lineage>
        <taxon>Eukaryota</taxon>
        <taxon>Metazoa</taxon>
        <taxon>Spiralia</taxon>
        <taxon>Lophotrochozoa</taxon>
        <taxon>Mollusca</taxon>
        <taxon>Gastropoda</taxon>
        <taxon>Heterobranchia</taxon>
        <taxon>Euthyneura</taxon>
        <taxon>Panpulmonata</taxon>
        <taxon>Eupulmonata</taxon>
        <taxon>Stylommatophora</taxon>
        <taxon>Helicina</taxon>
        <taxon>Arionoidea</taxon>
        <taxon>Arionidae</taxon>
        <taxon>Arion</taxon>
    </lineage>
</organism>